<dbReference type="InterPro" id="IPR023296">
    <property type="entry name" value="Glyco_hydro_beta-prop_sf"/>
</dbReference>
<evidence type="ECO:0000259" key="5">
    <source>
        <dbReference type="Pfam" id="PF17851"/>
    </source>
</evidence>
<dbReference type="Pfam" id="PF17851">
    <property type="entry name" value="GH43_C2"/>
    <property type="match status" value="1"/>
</dbReference>
<evidence type="ECO:0000256" key="2">
    <source>
        <dbReference type="ARBA" id="ARBA00022801"/>
    </source>
</evidence>
<evidence type="ECO:0000256" key="1">
    <source>
        <dbReference type="ARBA" id="ARBA00009865"/>
    </source>
</evidence>
<dbReference type="PANTHER" id="PTHR42812:SF5">
    <property type="entry name" value="ENDO-ARABINASE"/>
    <property type="match status" value="1"/>
</dbReference>
<dbReference type="Pfam" id="PF04616">
    <property type="entry name" value="Glyco_hydro_43"/>
    <property type="match status" value="1"/>
</dbReference>
<dbReference type="PANTHER" id="PTHR42812">
    <property type="entry name" value="BETA-XYLOSIDASE"/>
    <property type="match status" value="1"/>
</dbReference>
<evidence type="ECO:0000256" key="3">
    <source>
        <dbReference type="ARBA" id="ARBA00023295"/>
    </source>
</evidence>
<dbReference type="InterPro" id="IPR006710">
    <property type="entry name" value="Glyco_hydro_43"/>
</dbReference>
<proteinExistence type="inferred from homology"/>
<gene>
    <name evidence="6" type="ORF">D6C78_07234</name>
</gene>
<dbReference type="Proteomes" id="UP000308724">
    <property type="component" value="Unassembled WGS sequence"/>
</dbReference>
<dbReference type="Gene3D" id="2.115.10.20">
    <property type="entry name" value="Glycosyl hydrolase domain, family 43"/>
    <property type="match status" value="1"/>
</dbReference>
<dbReference type="AlphaFoldDB" id="A0A4V4LDY7"/>
<reference evidence="6 7" key="1">
    <citation type="submission" date="2018-10" db="EMBL/GenBank/DDBJ databases">
        <title>Fifty Aureobasidium pullulans genomes reveal a recombining polyextremotolerant generalist.</title>
        <authorList>
            <person name="Gostincar C."/>
            <person name="Turk M."/>
            <person name="Zajc J."/>
            <person name="Gunde-Cimerman N."/>
        </authorList>
    </citation>
    <scope>NUCLEOTIDE SEQUENCE [LARGE SCALE GENOMIC DNA]</scope>
    <source>
        <strain evidence="6 7">EXF-1645</strain>
    </source>
</reference>
<accession>A0A4V4LDY7</accession>
<name>A0A4V4LDY7_AURPU</name>
<keyword evidence="3 4" id="KW-0326">Glycosidase</keyword>
<comment type="similarity">
    <text evidence="1 4">Belongs to the glycosyl hydrolase 43 family.</text>
</comment>
<dbReference type="InterPro" id="IPR041542">
    <property type="entry name" value="GH43_C2"/>
</dbReference>
<dbReference type="SUPFAM" id="SSF49899">
    <property type="entry name" value="Concanavalin A-like lectins/glucanases"/>
    <property type="match status" value="1"/>
</dbReference>
<organism evidence="6 7">
    <name type="scientific">Aureobasidium pullulans</name>
    <name type="common">Black yeast</name>
    <name type="synonym">Pullularia pullulans</name>
    <dbReference type="NCBI Taxonomy" id="5580"/>
    <lineage>
        <taxon>Eukaryota</taxon>
        <taxon>Fungi</taxon>
        <taxon>Dikarya</taxon>
        <taxon>Ascomycota</taxon>
        <taxon>Pezizomycotina</taxon>
        <taxon>Dothideomycetes</taxon>
        <taxon>Dothideomycetidae</taxon>
        <taxon>Dothideales</taxon>
        <taxon>Saccotheciaceae</taxon>
        <taxon>Aureobasidium</taxon>
    </lineage>
</organism>
<keyword evidence="2 4" id="KW-0378">Hydrolase</keyword>
<sequence length="372" mass="41589">MAGFYIAQAFFAAARRLHKQINLLIGHGGTFAPTIRYNNGTFYILTTYADTFLPFEQNSFISTTDDIFSNNWTQPMYLDQAGIDPDLFWDTDGTVYLNTGCLEFGPEGGNSTIWQSKLDLTTDGWPLANDGKPITLDMWDPNLPSQSNVSKVLVDDFSSPSLQLGWEFRATPSRPWWRIENDSLILRGTVATLSALDVMALVLRKQDALFYDFSVDMSFNPTLPTHEAGIVAWVNDLYHNTISLVRCQDQTNATCLRTLTTVGERGGEFDGNTTTIYYPLPTGLSNTTQSTSAANVRLHIRATPETYQLGYSMPSDNATTWLTAYTASWMAPHYEDRISWQGARMGMYATGNGVVMLEEAVFRNVEVVRGPY</sequence>
<dbReference type="SUPFAM" id="SSF75005">
    <property type="entry name" value="Arabinanase/levansucrase/invertase"/>
    <property type="match status" value="1"/>
</dbReference>
<feature type="domain" description="Beta-xylosidase C-terminal Concanavalin A-like" evidence="5">
    <location>
        <begin position="155"/>
        <end position="363"/>
    </location>
</feature>
<dbReference type="Gene3D" id="2.60.120.200">
    <property type="match status" value="1"/>
</dbReference>
<dbReference type="GO" id="GO:0004553">
    <property type="term" value="F:hydrolase activity, hydrolyzing O-glycosyl compounds"/>
    <property type="evidence" value="ECO:0007669"/>
    <property type="project" value="InterPro"/>
</dbReference>
<evidence type="ECO:0000256" key="4">
    <source>
        <dbReference type="RuleBase" id="RU361187"/>
    </source>
</evidence>
<evidence type="ECO:0000313" key="6">
    <source>
        <dbReference type="EMBL" id="TIA33897.1"/>
    </source>
</evidence>
<dbReference type="InterPro" id="IPR051795">
    <property type="entry name" value="Glycosyl_Hydrlase_43"/>
</dbReference>
<dbReference type="GO" id="GO:0005975">
    <property type="term" value="P:carbohydrate metabolic process"/>
    <property type="evidence" value="ECO:0007669"/>
    <property type="project" value="InterPro"/>
</dbReference>
<dbReference type="EMBL" id="QZBZ01000177">
    <property type="protein sequence ID" value="TIA33897.1"/>
    <property type="molecule type" value="Genomic_DNA"/>
</dbReference>
<evidence type="ECO:0000313" key="7">
    <source>
        <dbReference type="Proteomes" id="UP000308724"/>
    </source>
</evidence>
<comment type="caution">
    <text evidence="6">The sequence shown here is derived from an EMBL/GenBank/DDBJ whole genome shotgun (WGS) entry which is preliminary data.</text>
</comment>
<dbReference type="InterPro" id="IPR013320">
    <property type="entry name" value="ConA-like_dom_sf"/>
</dbReference>
<protein>
    <recommendedName>
        <fullName evidence="5">Beta-xylosidase C-terminal Concanavalin A-like domain-containing protein</fullName>
    </recommendedName>
</protein>